<accession>X1SGZ6</accession>
<organism evidence="1">
    <name type="scientific">marine sediment metagenome</name>
    <dbReference type="NCBI Taxonomy" id="412755"/>
    <lineage>
        <taxon>unclassified sequences</taxon>
        <taxon>metagenomes</taxon>
        <taxon>ecological metagenomes</taxon>
    </lineage>
</organism>
<evidence type="ECO:0000313" key="1">
    <source>
        <dbReference type="EMBL" id="GAI67014.1"/>
    </source>
</evidence>
<dbReference type="AlphaFoldDB" id="X1SGZ6"/>
<proteinExistence type="predicted"/>
<dbReference type="EMBL" id="BARV01045246">
    <property type="protein sequence ID" value="GAI67014.1"/>
    <property type="molecule type" value="Genomic_DNA"/>
</dbReference>
<name>X1SGZ6_9ZZZZ</name>
<comment type="caution">
    <text evidence="1">The sequence shown here is derived from an EMBL/GenBank/DDBJ whole genome shotgun (WGS) entry which is preliminary data.</text>
</comment>
<gene>
    <name evidence="1" type="ORF">S06H3_66415</name>
</gene>
<protein>
    <submittedName>
        <fullName evidence="1">Uncharacterized protein</fullName>
    </submittedName>
</protein>
<feature type="non-terminal residue" evidence="1">
    <location>
        <position position="30"/>
    </location>
</feature>
<sequence>MFLKFLYALRKIEVLKYIYKFKLKIKKIFK</sequence>
<reference evidence="1" key="1">
    <citation type="journal article" date="2014" name="Front. Microbiol.">
        <title>High frequency of phylogenetically diverse reductive dehalogenase-homologous genes in deep subseafloor sedimentary metagenomes.</title>
        <authorList>
            <person name="Kawai M."/>
            <person name="Futagami T."/>
            <person name="Toyoda A."/>
            <person name="Takaki Y."/>
            <person name="Nishi S."/>
            <person name="Hori S."/>
            <person name="Arai W."/>
            <person name="Tsubouchi T."/>
            <person name="Morono Y."/>
            <person name="Uchiyama I."/>
            <person name="Ito T."/>
            <person name="Fujiyama A."/>
            <person name="Inagaki F."/>
            <person name="Takami H."/>
        </authorList>
    </citation>
    <scope>NUCLEOTIDE SEQUENCE</scope>
    <source>
        <strain evidence="1">Expedition CK06-06</strain>
    </source>
</reference>